<evidence type="ECO:0000256" key="2">
    <source>
        <dbReference type="ARBA" id="ARBA00022598"/>
    </source>
</evidence>
<dbReference type="PROSITE" id="PS00571">
    <property type="entry name" value="AMIDASES"/>
    <property type="match status" value="1"/>
</dbReference>
<comment type="similarity">
    <text evidence="1 7">Belongs to the amidase family. GatA subfamily.</text>
</comment>
<comment type="function">
    <text evidence="7">Allows the formation of correctly charged Gln-tRNA(Gln) through the transamidation of misacylated Glu-tRNA(Gln) in organisms which lack glutaminyl-tRNA synthetase. The reaction takes place in the presence of glutamine and ATP through an activated gamma-phospho-Glu-tRNA(Gln).</text>
</comment>
<dbReference type="NCBIfam" id="TIGR00132">
    <property type="entry name" value="gatA"/>
    <property type="match status" value="1"/>
</dbReference>
<keyword evidence="2 7" id="KW-0436">Ligase</keyword>
<evidence type="ECO:0000256" key="4">
    <source>
        <dbReference type="ARBA" id="ARBA00022840"/>
    </source>
</evidence>
<sequence length="466" mass="50204">MDLSKLTIESAHKLLTGGEISAVELTTQYLAQIDSKNKELNAFLSVKAEKALVEAKEADVRIKNDQAGYLTGIPLAVKDNILVKDDICTAGSKILENYKASYDATVINRLKREGAVILGKTNLDEFAMGSSTENSAYGPTNGGSSGGSAAAVAADMCLGALGTDTGGSIRQPAGFCGVVGLKPTYGAVSRFGAVALGSSLDQVGPLAKTVKDAALIYETISGHDPLDSTTLPSRERALNNIDEINISDLKIGWPKEYFETDGLDSEVKNMVMKAINWFESQGAEVKEISLPHTRYSLATYYIIQPAECSANLARYDGIRYGQRSESDNLLSLYTQSRGKFLGSEVQRRIMTGTYTLSAGYYEAYYTQAQKIRALIKQDFINAFEEVDVIMAPVSPDVAFKLGEKTNDPLKMYAADIFTVTANLAGVCGLALNCGKINGLPVGLQILGPWFGESLLFKIGEFYEQGN</sequence>
<evidence type="ECO:0000313" key="10">
    <source>
        <dbReference type="Proteomes" id="UP000709672"/>
    </source>
</evidence>
<dbReference type="PANTHER" id="PTHR11895:SF151">
    <property type="entry name" value="GLUTAMYL-TRNA(GLN) AMIDOTRANSFERASE SUBUNIT A"/>
    <property type="match status" value="1"/>
</dbReference>
<dbReference type="InterPro" id="IPR004412">
    <property type="entry name" value="GatA"/>
</dbReference>
<dbReference type="Proteomes" id="UP000709672">
    <property type="component" value="Unassembled WGS sequence"/>
</dbReference>
<gene>
    <name evidence="7 9" type="primary">gatA</name>
    <name evidence="9" type="ORF">HYV66_01380</name>
</gene>
<evidence type="ECO:0000256" key="1">
    <source>
        <dbReference type="ARBA" id="ARBA00008069"/>
    </source>
</evidence>
<evidence type="ECO:0000256" key="7">
    <source>
        <dbReference type="HAMAP-Rule" id="MF_00120"/>
    </source>
</evidence>
<keyword evidence="4 7" id="KW-0067">ATP-binding</keyword>
<feature type="active site" description="Charge relay system" evidence="7">
    <location>
        <position position="144"/>
    </location>
</feature>
<dbReference type="EMBL" id="JACPHQ010000016">
    <property type="protein sequence ID" value="MBI2465866.1"/>
    <property type="molecule type" value="Genomic_DNA"/>
</dbReference>
<dbReference type="HAMAP" id="MF_00120">
    <property type="entry name" value="GatA"/>
    <property type="match status" value="1"/>
</dbReference>
<dbReference type="GO" id="GO:0030956">
    <property type="term" value="C:glutamyl-tRNA(Gln) amidotransferase complex"/>
    <property type="evidence" value="ECO:0007669"/>
    <property type="project" value="InterPro"/>
</dbReference>
<dbReference type="InterPro" id="IPR023631">
    <property type="entry name" value="Amidase_dom"/>
</dbReference>
<keyword evidence="3 7" id="KW-0547">Nucleotide-binding</keyword>
<feature type="active site" description="Acyl-ester intermediate" evidence="7">
    <location>
        <position position="168"/>
    </location>
</feature>
<dbReference type="AlphaFoldDB" id="A0A931YDH8"/>
<dbReference type="InterPro" id="IPR000120">
    <property type="entry name" value="Amidase"/>
</dbReference>
<comment type="catalytic activity">
    <reaction evidence="6 7">
        <text>L-glutamyl-tRNA(Gln) + L-glutamine + ATP + H2O = L-glutaminyl-tRNA(Gln) + L-glutamate + ADP + phosphate + H(+)</text>
        <dbReference type="Rhea" id="RHEA:17521"/>
        <dbReference type="Rhea" id="RHEA-COMP:9681"/>
        <dbReference type="Rhea" id="RHEA-COMP:9684"/>
        <dbReference type="ChEBI" id="CHEBI:15377"/>
        <dbReference type="ChEBI" id="CHEBI:15378"/>
        <dbReference type="ChEBI" id="CHEBI:29985"/>
        <dbReference type="ChEBI" id="CHEBI:30616"/>
        <dbReference type="ChEBI" id="CHEBI:43474"/>
        <dbReference type="ChEBI" id="CHEBI:58359"/>
        <dbReference type="ChEBI" id="CHEBI:78520"/>
        <dbReference type="ChEBI" id="CHEBI:78521"/>
        <dbReference type="ChEBI" id="CHEBI:456216"/>
        <dbReference type="EC" id="6.3.5.7"/>
    </reaction>
</comment>
<keyword evidence="5 7" id="KW-0648">Protein biosynthesis</keyword>
<protein>
    <recommendedName>
        <fullName evidence="7">Glutamyl-tRNA(Gln) amidotransferase subunit A</fullName>
        <shortName evidence="7">Glu-ADT subunit A</shortName>
        <ecNumber evidence="7">6.3.5.7</ecNumber>
    </recommendedName>
</protein>
<comment type="subunit">
    <text evidence="7">Heterotrimer of A, B and C subunits.</text>
</comment>
<evidence type="ECO:0000256" key="6">
    <source>
        <dbReference type="ARBA" id="ARBA00047407"/>
    </source>
</evidence>
<evidence type="ECO:0000259" key="8">
    <source>
        <dbReference type="Pfam" id="PF01425"/>
    </source>
</evidence>
<reference evidence="9" key="1">
    <citation type="submission" date="2020-07" db="EMBL/GenBank/DDBJ databases">
        <title>Huge and variable diversity of episymbiotic CPR bacteria and DPANN archaea in groundwater ecosystems.</title>
        <authorList>
            <person name="He C.Y."/>
            <person name="Keren R."/>
            <person name="Whittaker M."/>
            <person name="Farag I.F."/>
            <person name="Doudna J."/>
            <person name="Cate J.H.D."/>
            <person name="Banfield J.F."/>
        </authorList>
    </citation>
    <scope>NUCLEOTIDE SEQUENCE</scope>
    <source>
        <strain evidence="9">NC_groundwater_418_Ag_B-0.1um_45_10</strain>
    </source>
</reference>
<accession>A0A931YDH8</accession>
<dbReference type="Pfam" id="PF01425">
    <property type="entry name" value="Amidase"/>
    <property type="match status" value="1"/>
</dbReference>
<dbReference type="SUPFAM" id="SSF75304">
    <property type="entry name" value="Amidase signature (AS) enzymes"/>
    <property type="match status" value="1"/>
</dbReference>
<organism evidence="9 10">
    <name type="scientific">Candidatus Sungiibacteriota bacterium</name>
    <dbReference type="NCBI Taxonomy" id="2750080"/>
    <lineage>
        <taxon>Bacteria</taxon>
        <taxon>Candidatus Sungiibacteriota</taxon>
    </lineage>
</organism>
<dbReference type="Gene3D" id="3.90.1300.10">
    <property type="entry name" value="Amidase signature (AS) domain"/>
    <property type="match status" value="1"/>
</dbReference>
<feature type="active site" description="Charge relay system" evidence="7">
    <location>
        <position position="78"/>
    </location>
</feature>
<comment type="caution">
    <text evidence="9">The sequence shown here is derived from an EMBL/GenBank/DDBJ whole genome shotgun (WGS) entry which is preliminary data.</text>
</comment>
<evidence type="ECO:0000256" key="5">
    <source>
        <dbReference type="ARBA" id="ARBA00022917"/>
    </source>
</evidence>
<evidence type="ECO:0000313" key="9">
    <source>
        <dbReference type="EMBL" id="MBI2465866.1"/>
    </source>
</evidence>
<dbReference type="EC" id="6.3.5.7" evidence="7"/>
<name>A0A931YDH8_9BACT</name>
<proteinExistence type="inferred from homology"/>
<dbReference type="GO" id="GO:0006412">
    <property type="term" value="P:translation"/>
    <property type="evidence" value="ECO:0007669"/>
    <property type="project" value="UniProtKB-UniRule"/>
</dbReference>
<dbReference type="InterPro" id="IPR036928">
    <property type="entry name" value="AS_sf"/>
</dbReference>
<dbReference type="PANTHER" id="PTHR11895">
    <property type="entry name" value="TRANSAMIDASE"/>
    <property type="match status" value="1"/>
</dbReference>
<dbReference type="GO" id="GO:0050567">
    <property type="term" value="F:glutaminyl-tRNA synthase (glutamine-hydrolyzing) activity"/>
    <property type="evidence" value="ECO:0007669"/>
    <property type="project" value="UniProtKB-UniRule"/>
</dbReference>
<evidence type="ECO:0000256" key="3">
    <source>
        <dbReference type="ARBA" id="ARBA00022741"/>
    </source>
</evidence>
<feature type="domain" description="Amidase" evidence="8">
    <location>
        <begin position="24"/>
        <end position="455"/>
    </location>
</feature>
<dbReference type="InterPro" id="IPR020556">
    <property type="entry name" value="Amidase_CS"/>
</dbReference>
<dbReference type="GO" id="GO:0005524">
    <property type="term" value="F:ATP binding"/>
    <property type="evidence" value="ECO:0007669"/>
    <property type="project" value="UniProtKB-KW"/>
</dbReference>